<dbReference type="Proteomes" id="UP000003494">
    <property type="component" value="Unassembled WGS sequence"/>
</dbReference>
<organism evidence="1 2">
    <name type="scientific">Shuttleworthella satelles DSM 14600</name>
    <dbReference type="NCBI Taxonomy" id="626523"/>
    <lineage>
        <taxon>Bacteria</taxon>
        <taxon>Bacillati</taxon>
        <taxon>Bacillota</taxon>
        <taxon>Clostridia</taxon>
        <taxon>Lachnospirales</taxon>
        <taxon>Lachnospiraceae</taxon>
        <taxon>Shuttleworthella</taxon>
    </lineage>
</organism>
<dbReference type="HOGENOM" id="CLU_2901785_0_0_9"/>
<comment type="caution">
    <text evidence="1">The sequence shown here is derived from an EMBL/GenBank/DDBJ whole genome shotgun (WGS) entry which is preliminary data.</text>
</comment>
<keyword evidence="2" id="KW-1185">Reference proteome</keyword>
<dbReference type="STRING" id="626523.GCWU000342_00150"/>
<proteinExistence type="predicted"/>
<dbReference type="AlphaFoldDB" id="C4G865"/>
<name>C4G865_9FIRM</name>
<dbReference type="EMBL" id="ACIP02000001">
    <property type="protein sequence ID" value="EEP28808.1"/>
    <property type="molecule type" value="Genomic_DNA"/>
</dbReference>
<gene>
    <name evidence="1" type="ORF">GCWU000342_00150</name>
</gene>
<evidence type="ECO:0000313" key="2">
    <source>
        <dbReference type="Proteomes" id="UP000003494"/>
    </source>
</evidence>
<protein>
    <submittedName>
        <fullName evidence="1">Uncharacterized protein</fullName>
    </submittedName>
</protein>
<reference evidence="1" key="1">
    <citation type="submission" date="2009-04" db="EMBL/GenBank/DDBJ databases">
        <authorList>
            <person name="Weinstock G."/>
            <person name="Sodergren E."/>
            <person name="Clifton S."/>
            <person name="Fulton L."/>
            <person name="Fulton B."/>
            <person name="Courtney L."/>
            <person name="Fronick C."/>
            <person name="Harrison M."/>
            <person name="Strong C."/>
            <person name="Farmer C."/>
            <person name="Delahaunty K."/>
            <person name="Markovic C."/>
            <person name="Hall O."/>
            <person name="Minx P."/>
            <person name="Tomlinson C."/>
            <person name="Mitreva M."/>
            <person name="Nelson J."/>
            <person name="Hou S."/>
            <person name="Wollam A."/>
            <person name="Pepin K.H."/>
            <person name="Johnson M."/>
            <person name="Bhonagiri V."/>
            <person name="Nash W.E."/>
            <person name="Warren W."/>
            <person name="Chinwalla A."/>
            <person name="Mardis E.R."/>
            <person name="Wilson R.K."/>
        </authorList>
    </citation>
    <scope>NUCLEOTIDE SEQUENCE [LARGE SCALE GENOMIC DNA]</scope>
    <source>
        <strain evidence="1">DSM 14600</strain>
    </source>
</reference>
<accession>C4G865</accession>
<sequence>MCSVKTNVISCHFPLNRRPLHISFTVYKATAKEVEENLVGMTIVDGVEIKSYATHFIDRVIG</sequence>
<evidence type="ECO:0000313" key="1">
    <source>
        <dbReference type="EMBL" id="EEP28808.1"/>
    </source>
</evidence>